<sequence>MPSIRLNAAGGFVTRAFDSMLKECSTKKHPDLYKAIHTYKDITKQAPHSQRTRESDVGEEAEHVKSGNNISRVLDNAGQSLEGDDAELVLNPLRLAFGTKNLKILDPALDCLHKLIAYDHLEGDPGLHGGLNAPLFTDILNLVCACIDNSSPDSTTVQVLKVFLTAVASTKVFLKYLSMELHVLTCKIFELEWKVNSRELEQRTETGQCQLDCHLEVKCRREEIQTIEGKMCSPGNDLEGSKHRNK</sequence>
<dbReference type="InterPro" id="IPR032629">
    <property type="entry name" value="DCB_dom"/>
</dbReference>
<comment type="caution">
    <text evidence="3">The sequence shown here is derived from an EMBL/GenBank/DDBJ whole genome shotgun (WGS) entry which is preliminary data.</text>
</comment>
<protein>
    <submittedName>
        <fullName evidence="3">Brefeldin A-inhibited guanine nucleotide-exchange protein 5</fullName>
    </submittedName>
</protein>
<feature type="domain" description="Mon2/Sec7/BIG1-like dimerisation and cyclophilin-binding" evidence="2">
    <location>
        <begin position="52"/>
        <end position="186"/>
    </location>
</feature>
<gene>
    <name evidence="3" type="ORF">G2W53_014670</name>
</gene>
<dbReference type="Pfam" id="PF16213">
    <property type="entry name" value="DCB"/>
    <property type="match status" value="1"/>
</dbReference>
<accession>A0A835C8G1</accession>
<feature type="compositionally biased region" description="Basic and acidic residues" evidence="1">
    <location>
        <begin position="51"/>
        <end position="65"/>
    </location>
</feature>
<evidence type="ECO:0000313" key="4">
    <source>
        <dbReference type="Proteomes" id="UP000634136"/>
    </source>
</evidence>
<organism evidence="3 4">
    <name type="scientific">Senna tora</name>
    <dbReference type="NCBI Taxonomy" id="362788"/>
    <lineage>
        <taxon>Eukaryota</taxon>
        <taxon>Viridiplantae</taxon>
        <taxon>Streptophyta</taxon>
        <taxon>Embryophyta</taxon>
        <taxon>Tracheophyta</taxon>
        <taxon>Spermatophyta</taxon>
        <taxon>Magnoliopsida</taxon>
        <taxon>eudicotyledons</taxon>
        <taxon>Gunneridae</taxon>
        <taxon>Pentapetalae</taxon>
        <taxon>rosids</taxon>
        <taxon>fabids</taxon>
        <taxon>Fabales</taxon>
        <taxon>Fabaceae</taxon>
        <taxon>Caesalpinioideae</taxon>
        <taxon>Cassia clade</taxon>
        <taxon>Senna</taxon>
    </lineage>
</organism>
<dbReference type="AlphaFoldDB" id="A0A835C8G1"/>
<name>A0A835C8G1_9FABA</name>
<dbReference type="EMBL" id="JAAIUW010000005">
    <property type="protein sequence ID" value="KAF7832337.1"/>
    <property type="molecule type" value="Genomic_DNA"/>
</dbReference>
<evidence type="ECO:0000259" key="2">
    <source>
        <dbReference type="Pfam" id="PF16213"/>
    </source>
</evidence>
<reference evidence="3" key="1">
    <citation type="submission" date="2020-09" db="EMBL/GenBank/DDBJ databases">
        <title>Genome-Enabled Discovery of Anthraquinone Biosynthesis in Senna tora.</title>
        <authorList>
            <person name="Kang S.-H."/>
            <person name="Pandey R.P."/>
            <person name="Lee C.-M."/>
            <person name="Sim J.-S."/>
            <person name="Jeong J.-T."/>
            <person name="Choi B.-S."/>
            <person name="Jung M."/>
            <person name="Ginzburg D."/>
            <person name="Zhao K."/>
            <person name="Won S.Y."/>
            <person name="Oh T.-J."/>
            <person name="Yu Y."/>
            <person name="Kim N.-H."/>
            <person name="Lee O.R."/>
            <person name="Lee T.-H."/>
            <person name="Bashyal P."/>
            <person name="Kim T.-S."/>
            <person name="Lee W.-H."/>
            <person name="Kawkins C."/>
            <person name="Kim C.-K."/>
            <person name="Kim J.S."/>
            <person name="Ahn B.O."/>
            <person name="Rhee S.Y."/>
            <person name="Sohng J.K."/>
        </authorList>
    </citation>
    <scope>NUCLEOTIDE SEQUENCE</scope>
    <source>
        <tissue evidence="3">Leaf</tissue>
    </source>
</reference>
<dbReference type="OrthoDB" id="430364at2759"/>
<proteinExistence type="predicted"/>
<evidence type="ECO:0000313" key="3">
    <source>
        <dbReference type="EMBL" id="KAF7832337.1"/>
    </source>
</evidence>
<evidence type="ECO:0000256" key="1">
    <source>
        <dbReference type="SAM" id="MobiDB-lite"/>
    </source>
</evidence>
<keyword evidence="4" id="KW-1185">Reference proteome</keyword>
<feature type="region of interest" description="Disordered" evidence="1">
    <location>
        <begin position="44"/>
        <end position="69"/>
    </location>
</feature>
<dbReference type="Proteomes" id="UP000634136">
    <property type="component" value="Unassembled WGS sequence"/>
</dbReference>